<evidence type="ECO:0000313" key="2">
    <source>
        <dbReference type="Proteomes" id="UP000830768"/>
    </source>
</evidence>
<sequence>MGDVTEQDLMDMAVMKNMRHSQGDDASPKDRPLQDHLIDIISEDWGHRDREEIGKFHGEIFGTIMKAGKPLFSQLATSQQPPRPEHPTLHQLLLAKMLYFRLEADTSPASLVPIHHSEGYSVDVLLNMVLDPTFEKELDIYGPIPWYTPEGIVTIIAVVCVDGRDISCKSQSEPSRLRDGLEARELKCSIRVPQLLGCIHDKDTKKILGFVRQWVPGWNLFEIDLSATSAETKQKWASQIRETVQLLHELGIAWADPNPFYVIIDERDDAWLIEVGDELEEFRPGMEFMDTTERYDQDLDMIEKFLGGDENVFP</sequence>
<name>A0ACD3ZHS1_FUSSC</name>
<proteinExistence type="predicted"/>
<organism evidence="1 2">
    <name type="scientific">Fusarium solani subsp. cucurbitae</name>
    <name type="common">Neocosmosporum cucurbitae</name>
    <dbReference type="NCBI Taxonomy" id="2747967"/>
    <lineage>
        <taxon>Eukaryota</taxon>
        <taxon>Fungi</taxon>
        <taxon>Dikarya</taxon>
        <taxon>Ascomycota</taxon>
        <taxon>Pezizomycotina</taxon>
        <taxon>Sordariomycetes</taxon>
        <taxon>Hypocreomycetidae</taxon>
        <taxon>Hypocreales</taxon>
        <taxon>Nectriaceae</taxon>
        <taxon>Fusarium</taxon>
        <taxon>Fusarium solani species complex</taxon>
    </lineage>
</organism>
<protein>
    <submittedName>
        <fullName evidence="1">Uncharacterized protein</fullName>
    </submittedName>
</protein>
<keyword evidence="2" id="KW-1185">Reference proteome</keyword>
<reference evidence="1" key="1">
    <citation type="submission" date="2021-11" db="EMBL/GenBank/DDBJ databases">
        <title>Fusarium solani-melongenae Genome sequencing and assembly.</title>
        <authorList>
            <person name="Xie S."/>
            <person name="Huang L."/>
            <person name="Zhang X."/>
        </authorList>
    </citation>
    <scope>NUCLEOTIDE SEQUENCE</scope>
    <source>
        <strain evidence="1">CRI 24-3</strain>
    </source>
</reference>
<evidence type="ECO:0000313" key="1">
    <source>
        <dbReference type="EMBL" id="UPL00835.1"/>
    </source>
</evidence>
<accession>A0ACD3ZHS1</accession>
<dbReference type="EMBL" id="CP090038">
    <property type="protein sequence ID" value="UPL00835.1"/>
    <property type="molecule type" value="Genomic_DNA"/>
</dbReference>
<gene>
    <name evidence="1" type="ORF">LCI18_011769</name>
</gene>
<dbReference type="Proteomes" id="UP000830768">
    <property type="component" value="Chromosome 10"/>
</dbReference>